<evidence type="ECO:0000313" key="2">
    <source>
        <dbReference type="Proteomes" id="UP000053237"/>
    </source>
</evidence>
<sequence length="308" mass="35649">METRNQYTVDSTEINQVLDVIAIKRMARAGKVSMMSHHPFEFSNTLQMFRLKRVLSINITLFPNRKWNCIGCILRNVRGARLVQVSSLRKATVFTSNIEKRLKCPSCSNIMLLNQDECQKYRQKTNVNIETYPKLSGNNRLDQLRSNCMVLFYARSYQVRCIKCMKNSFATNKDPYILTRTSSLVDTSKLHPELTTSSFQKLLGCHNRRKCIRLQKVPDNFCSDHAFFLSLESSPSIPRADVTKKQRNIVQWMFGPLKAPYSHVTIRNRTPIRNVFFAYNVEPASAGYVWMRQTSRNLGIHCMSANRS</sequence>
<protein>
    <submittedName>
        <fullName evidence="1">Uncharacterized protein</fullName>
    </submittedName>
</protein>
<accession>A0A024FW54</accession>
<proteinExistence type="predicted"/>
<keyword evidence="2" id="KW-1185">Reference proteome</keyword>
<dbReference type="Proteomes" id="UP000053237">
    <property type="component" value="Unassembled WGS sequence"/>
</dbReference>
<organism evidence="1 2">
    <name type="scientific">Albugo candida</name>
    <dbReference type="NCBI Taxonomy" id="65357"/>
    <lineage>
        <taxon>Eukaryota</taxon>
        <taxon>Sar</taxon>
        <taxon>Stramenopiles</taxon>
        <taxon>Oomycota</taxon>
        <taxon>Peronosporomycetes</taxon>
        <taxon>Albuginales</taxon>
        <taxon>Albuginaceae</taxon>
        <taxon>Albugo</taxon>
    </lineage>
</organism>
<dbReference type="AlphaFoldDB" id="A0A024FW54"/>
<dbReference type="EMBL" id="CAIX01000563">
    <property type="protein sequence ID" value="CCI11137.1"/>
    <property type="molecule type" value="Genomic_DNA"/>
</dbReference>
<comment type="caution">
    <text evidence="1">The sequence shown here is derived from an EMBL/GenBank/DDBJ whole genome shotgun (WGS) entry which is preliminary data.</text>
</comment>
<name>A0A024FW54_9STRA</name>
<dbReference type="InParanoid" id="A0A024FW54"/>
<reference evidence="1 2" key="1">
    <citation type="submission" date="2012-05" db="EMBL/GenBank/DDBJ databases">
        <title>Recombination and specialization in a pathogen metapopulation.</title>
        <authorList>
            <person name="Gardiner A."/>
            <person name="Kemen E."/>
            <person name="Schultz-Larsen T."/>
            <person name="MacLean D."/>
            <person name="Van Oosterhout C."/>
            <person name="Jones J.D.G."/>
        </authorList>
    </citation>
    <scope>NUCLEOTIDE SEQUENCE [LARGE SCALE GENOMIC DNA]</scope>
    <source>
        <strain evidence="1 2">Ac Nc2</strain>
    </source>
</reference>
<gene>
    <name evidence="1" type="ORF">BN9_124380</name>
</gene>
<evidence type="ECO:0000313" key="1">
    <source>
        <dbReference type="EMBL" id="CCI11137.1"/>
    </source>
</evidence>